<evidence type="ECO:0000256" key="1">
    <source>
        <dbReference type="ARBA" id="ARBA00005085"/>
    </source>
</evidence>
<proteinExistence type="predicted"/>
<dbReference type="Gene3D" id="3.30.930.10">
    <property type="entry name" value="Bira Bifunctional Protein, Domain 2"/>
    <property type="match status" value="1"/>
</dbReference>
<organism evidence="3 4">
    <name type="scientific">Petrimonas mucosa</name>
    <dbReference type="NCBI Taxonomy" id="1642646"/>
    <lineage>
        <taxon>Bacteria</taxon>
        <taxon>Pseudomonadati</taxon>
        <taxon>Bacteroidota</taxon>
        <taxon>Bacteroidia</taxon>
        <taxon>Bacteroidales</taxon>
        <taxon>Dysgonomonadaceae</taxon>
        <taxon>Petrimonas</taxon>
    </lineage>
</organism>
<dbReference type="Proteomes" id="UP000178485">
    <property type="component" value="Chromosome i"/>
</dbReference>
<keyword evidence="4" id="KW-1185">Reference proteome</keyword>
<dbReference type="UniPathway" id="UPA00537">
    <property type="reaction ID" value="UER00595"/>
</dbReference>
<dbReference type="GO" id="GO:0016979">
    <property type="term" value="F:lipoate-protein ligase activity"/>
    <property type="evidence" value="ECO:0007669"/>
    <property type="project" value="UniProtKB-EC"/>
</dbReference>
<dbReference type="PROSITE" id="PS51733">
    <property type="entry name" value="BPL_LPL_CATALYTIC"/>
    <property type="match status" value="1"/>
</dbReference>
<dbReference type="PANTHER" id="PTHR12561:SF3">
    <property type="entry name" value="LIPOYLTRANSFERASE 1, MITOCHONDRIAL"/>
    <property type="match status" value="1"/>
</dbReference>
<dbReference type="GO" id="GO:0005737">
    <property type="term" value="C:cytoplasm"/>
    <property type="evidence" value="ECO:0007669"/>
    <property type="project" value="TreeGrafter"/>
</dbReference>
<dbReference type="InterPro" id="IPR004143">
    <property type="entry name" value="BPL_LPL_catalytic"/>
</dbReference>
<dbReference type="STRING" id="1642646.ING2E5A_1165"/>
<protein>
    <submittedName>
        <fullName evidence="3">Lipoate-protein ligase LplJ</fullName>
        <ecNumber evidence="3">6.3.1.20</ecNumber>
    </submittedName>
</protein>
<name>A0A1G4G618_9BACT</name>
<evidence type="ECO:0000259" key="2">
    <source>
        <dbReference type="PROSITE" id="PS51733"/>
    </source>
</evidence>
<dbReference type="RefSeq" id="WP_071136556.1">
    <property type="nucleotide sequence ID" value="NZ_DUQN01000061.1"/>
</dbReference>
<dbReference type="GO" id="GO:0009249">
    <property type="term" value="P:protein lipoylation"/>
    <property type="evidence" value="ECO:0007669"/>
    <property type="project" value="InterPro"/>
</dbReference>
<dbReference type="EMBL" id="LT608328">
    <property type="protein sequence ID" value="SCM57058.1"/>
    <property type="molecule type" value="Genomic_DNA"/>
</dbReference>
<dbReference type="InterPro" id="IPR004562">
    <property type="entry name" value="LipoylTrfase_LipoateP_Ligase"/>
</dbReference>
<dbReference type="KEGG" id="pmuc:ING2E5A_1165"/>
<keyword evidence="3" id="KW-0436">Ligase</keyword>
<accession>A0A1G4G618</accession>
<dbReference type="GO" id="GO:0017118">
    <property type="term" value="F:lipoyltransferase activity"/>
    <property type="evidence" value="ECO:0007669"/>
    <property type="project" value="TreeGrafter"/>
</dbReference>
<reference evidence="3 4" key="1">
    <citation type="submission" date="2016-08" db="EMBL/GenBank/DDBJ databases">
        <authorList>
            <person name="Seilhamer J.J."/>
        </authorList>
    </citation>
    <scope>NUCLEOTIDE SEQUENCE [LARGE SCALE GENOMIC DNA]</scope>
    <source>
        <strain evidence="3">ING2-E5A</strain>
    </source>
</reference>
<dbReference type="Pfam" id="PF21948">
    <property type="entry name" value="LplA-B_cat"/>
    <property type="match status" value="1"/>
</dbReference>
<gene>
    <name evidence="3" type="primary">lplJ1</name>
    <name evidence="3" type="ORF">ING2E5A_1165</name>
</gene>
<sequence>MIFELPLTLDRFIHNPKLLFSRSTLPAFNLALEEYLFSLSGEYLLLYVNQPCVVLGYNQAVLNEVDLDYCIENDIRIIRRLSGGGAVYHDQGNLNYTFITDKGETPVSGEFLLPVIAVLGQLGIPVEAGKRKDLWLPGGFKVSGTASHVSKGRVLHHGTLLYETDLEQLHRSLNPERRDLVAKATASVPSPVKNISAFLKEERIDPPSFTQFAERFATQMMRHLEIDGITPLSPADEERIEVLRRSKYAQREWNYRM</sequence>
<dbReference type="AlphaFoldDB" id="A0A1G4G618"/>
<feature type="domain" description="BPL/LPL catalytic" evidence="2">
    <location>
        <begin position="38"/>
        <end position="228"/>
    </location>
</feature>
<dbReference type="PANTHER" id="PTHR12561">
    <property type="entry name" value="LIPOATE-PROTEIN LIGASE"/>
    <property type="match status" value="1"/>
</dbReference>
<dbReference type="CDD" id="cd16443">
    <property type="entry name" value="LplA"/>
    <property type="match status" value="1"/>
</dbReference>
<dbReference type="SUPFAM" id="SSF55681">
    <property type="entry name" value="Class II aaRS and biotin synthetases"/>
    <property type="match status" value="1"/>
</dbReference>
<comment type="pathway">
    <text evidence="1">Protein modification; protein lipoylation via exogenous pathway; protein N(6)-(lipoyl)lysine from lipoate: step 2/2.</text>
</comment>
<evidence type="ECO:0000313" key="3">
    <source>
        <dbReference type="EMBL" id="SCM57058.1"/>
    </source>
</evidence>
<dbReference type="InterPro" id="IPR045864">
    <property type="entry name" value="aa-tRNA-synth_II/BPL/LPL"/>
</dbReference>
<dbReference type="EC" id="6.3.1.20" evidence="3"/>
<evidence type="ECO:0000313" key="4">
    <source>
        <dbReference type="Proteomes" id="UP000178485"/>
    </source>
</evidence>